<dbReference type="Proteomes" id="UP001153331">
    <property type="component" value="Unassembled WGS sequence"/>
</dbReference>
<evidence type="ECO:0000313" key="1">
    <source>
        <dbReference type="EMBL" id="KAJ8115170.1"/>
    </source>
</evidence>
<sequence>MNIGKSTYTAIPVSAQDPRTSDRAPGSEASRRATTPNVPRDSGGARLTCQGVGLSALESELTTSALIAPSHLRSLPLRLAAGFMSSSEFEEAIRRAVQSGPERLLSGVALAAASVREDVPDYLAAHGTLKPAPSPEVSTKTVMWLASCVKLATTIAALQCVERGLFSLDSTADIERILPEWANLEVVSFDAEGHPSLAPVKEKITLRRLLNHTSGLTYDFMPPLLQWRQSRGEAWQSMRSPISECFVHPLIFEPGSGFAYGPSLDVAGLMVARANNTTLEAYLRQNIFDVLDMHDTSFHVSHNTIGDRLMPLSTRSSPEEPLEEVDPSKSMLKQPVDAKDEYGGAGLFGTAEDYLKLLKSILRDDGRLLTSQTLELMFEPSMSPQCKIALNKNLSVPDLAKIYIPGEPVVGTPGAGDWNHGLGGLIGLHKSDDGFESQWLQWVGGPNLKWWIDRKGGTCGMFATQLFPPGEAKSIHLQKMFQKEIVNRYKA</sequence>
<comment type="caution">
    <text evidence="1">The sequence shown here is derived from an EMBL/GenBank/DDBJ whole genome shotgun (WGS) entry which is preliminary data.</text>
</comment>
<organism evidence="1 2">
    <name type="scientific">Boeremia exigua</name>
    <dbReference type="NCBI Taxonomy" id="749465"/>
    <lineage>
        <taxon>Eukaryota</taxon>
        <taxon>Fungi</taxon>
        <taxon>Dikarya</taxon>
        <taxon>Ascomycota</taxon>
        <taxon>Pezizomycotina</taxon>
        <taxon>Dothideomycetes</taxon>
        <taxon>Pleosporomycetidae</taxon>
        <taxon>Pleosporales</taxon>
        <taxon>Pleosporineae</taxon>
        <taxon>Didymellaceae</taxon>
        <taxon>Boeremia</taxon>
    </lineage>
</organism>
<protein>
    <submittedName>
        <fullName evidence="1">Uncharacterized protein</fullName>
    </submittedName>
</protein>
<keyword evidence="2" id="KW-1185">Reference proteome</keyword>
<dbReference type="EMBL" id="JAPHNI010000154">
    <property type="protein sequence ID" value="KAJ8115170.1"/>
    <property type="molecule type" value="Genomic_DNA"/>
</dbReference>
<reference evidence="1" key="1">
    <citation type="submission" date="2022-11" db="EMBL/GenBank/DDBJ databases">
        <title>Genome Sequence of Boeremia exigua.</title>
        <authorList>
            <person name="Buettner E."/>
        </authorList>
    </citation>
    <scope>NUCLEOTIDE SEQUENCE</scope>
    <source>
        <strain evidence="1">CU02</strain>
    </source>
</reference>
<name>A0ACC2IIZ6_9PLEO</name>
<evidence type="ECO:0000313" key="2">
    <source>
        <dbReference type="Proteomes" id="UP001153331"/>
    </source>
</evidence>
<gene>
    <name evidence="1" type="ORF">OPT61_g3128</name>
</gene>
<accession>A0ACC2IIZ6</accession>
<proteinExistence type="predicted"/>